<dbReference type="InterPro" id="IPR035093">
    <property type="entry name" value="RelE/ParE_toxin_dom_sf"/>
</dbReference>
<name>A0A2S5TJF0_9GAMM</name>
<dbReference type="InterPro" id="IPR007712">
    <property type="entry name" value="RelE/ParE_toxin"/>
</dbReference>
<evidence type="ECO:0000313" key="3">
    <source>
        <dbReference type="EMBL" id="PPE75072.1"/>
    </source>
</evidence>
<evidence type="ECO:0000256" key="1">
    <source>
        <dbReference type="ARBA" id="ARBA00006226"/>
    </source>
</evidence>
<dbReference type="Proteomes" id="UP000238220">
    <property type="component" value="Unassembled WGS sequence"/>
</dbReference>
<reference evidence="3 4" key="1">
    <citation type="submission" date="2018-02" db="EMBL/GenBank/DDBJ databases">
        <title>Genome sequencing of Solimonas sp. HR-BB.</title>
        <authorList>
            <person name="Lee Y."/>
            <person name="Jeon C.O."/>
        </authorList>
    </citation>
    <scope>NUCLEOTIDE SEQUENCE [LARGE SCALE GENOMIC DNA]</scope>
    <source>
        <strain evidence="3 4">HR-BB</strain>
    </source>
</reference>
<comment type="similarity">
    <text evidence="1">Belongs to the RelE toxin family.</text>
</comment>
<protein>
    <submittedName>
        <fullName evidence="3">Plasmid stabilization protein</fullName>
    </submittedName>
</protein>
<gene>
    <name evidence="3" type="ORF">C3942_05195</name>
</gene>
<dbReference type="Pfam" id="PF05016">
    <property type="entry name" value="ParE_toxin"/>
    <property type="match status" value="1"/>
</dbReference>
<dbReference type="SUPFAM" id="SSF143011">
    <property type="entry name" value="RelE-like"/>
    <property type="match status" value="1"/>
</dbReference>
<dbReference type="EMBL" id="PSNW01000002">
    <property type="protein sequence ID" value="PPE75072.1"/>
    <property type="molecule type" value="Genomic_DNA"/>
</dbReference>
<sequence>MKFNVALTQDALRDLDELHAFVADQDGLARADKVLDGVHATLSKLRDFPNRGEYPPELAALGIREFRQVHHKPYRMIYVVRGQSVFILAVIDGRRDMQLLLQRRLLG</sequence>
<evidence type="ECO:0000313" key="4">
    <source>
        <dbReference type="Proteomes" id="UP000238220"/>
    </source>
</evidence>
<dbReference type="OrthoDB" id="9798046at2"/>
<dbReference type="InterPro" id="IPR051803">
    <property type="entry name" value="TA_system_RelE-like_toxin"/>
</dbReference>
<keyword evidence="4" id="KW-1185">Reference proteome</keyword>
<comment type="caution">
    <text evidence="3">The sequence shown here is derived from an EMBL/GenBank/DDBJ whole genome shotgun (WGS) entry which is preliminary data.</text>
</comment>
<dbReference type="AlphaFoldDB" id="A0A2S5TJF0"/>
<keyword evidence="2" id="KW-1277">Toxin-antitoxin system</keyword>
<accession>A0A2S5TJF0</accession>
<proteinExistence type="inferred from homology"/>
<dbReference type="PANTHER" id="PTHR33755">
    <property type="entry name" value="TOXIN PARE1-RELATED"/>
    <property type="match status" value="1"/>
</dbReference>
<dbReference type="PANTHER" id="PTHR33755:SF6">
    <property type="entry name" value="PLASMID STABILIZATION SYSTEM PROTEIN"/>
    <property type="match status" value="1"/>
</dbReference>
<evidence type="ECO:0000256" key="2">
    <source>
        <dbReference type="ARBA" id="ARBA00022649"/>
    </source>
</evidence>
<dbReference type="RefSeq" id="WP_104229298.1">
    <property type="nucleotide sequence ID" value="NZ_PSNW01000002.1"/>
</dbReference>
<organism evidence="3 4">
    <name type="scientific">Solimonas fluminis</name>
    <dbReference type="NCBI Taxonomy" id="2086571"/>
    <lineage>
        <taxon>Bacteria</taxon>
        <taxon>Pseudomonadati</taxon>
        <taxon>Pseudomonadota</taxon>
        <taxon>Gammaproteobacteria</taxon>
        <taxon>Nevskiales</taxon>
        <taxon>Nevskiaceae</taxon>
        <taxon>Solimonas</taxon>
    </lineage>
</organism>
<dbReference type="Gene3D" id="3.30.2310.20">
    <property type="entry name" value="RelE-like"/>
    <property type="match status" value="1"/>
</dbReference>